<accession>A0A2T1M159</accession>
<dbReference type="PROSITE" id="PS50006">
    <property type="entry name" value="FHA_DOMAIN"/>
    <property type="match status" value="1"/>
</dbReference>
<dbReference type="InterPro" id="IPR050923">
    <property type="entry name" value="Cell_Proc_Reg/RNA_Proc"/>
</dbReference>
<dbReference type="PANTHER" id="PTHR23308">
    <property type="entry name" value="NUCLEAR INHIBITOR OF PROTEIN PHOSPHATASE-1"/>
    <property type="match status" value="1"/>
</dbReference>
<reference evidence="4 5" key="2">
    <citation type="submission" date="2018-03" db="EMBL/GenBank/DDBJ databases">
        <authorList>
            <person name="Keele B.F."/>
        </authorList>
    </citation>
    <scope>NUCLEOTIDE SEQUENCE [LARGE SCALE GENOMIC DNA]</scope>
    <source>
        <strain evidence="4 5">CCALA 016</strain>
    </source>
</reference>
<sequence length="616" mass="70843">MLIGNLTKLEATLVNEDFGNSLRQQTSYTLSVDEKIIIGRDPSQCKILIPDDRTLVSGRHLEIEPIQEENTPKWLLCDMSRHGTYLNGNRLNECQILQDGDRITLGEAKLTPKSAQFTFNYSSQVTLKKELVSPLSDCDIFCLLLAGEQSLSDDERWLLTAATQAEITHIIIILEISSADVAVAKKIEVLANELETWFKEQYLGISVEIVALLLQPFLVNTEVKEIESYFQKSLDKMTKSLETLVKRKPEDLLTQRLTARFQFQLTKIEQLLEKKKATFFKEIGSTESDTQELSKDELKERLKKACKDADTERDKFFKRVKTELNQSKASLLDEFNRVSLITQIKQFVTNLEPTPTYADGYCELKLQLSNHPQKNSVALAAISLCREELERWSITQWEGICYHYGKGGLQGLHQTIHDRLNGISSLKFNKSLFEFSQSINFQSILHTSVVIEEIETKYKQPNIIGYLFKNLRGQIISVLGMVVIIGGAFLPKSIDKNKLIPLLLLPIIIATFFAYKQDKITRLEEETEKIKERMIKYYELFSKKLVDNLIEKINLKLEEQERKIKEILETVDEQYKVYLAELDKKQLEVKSITEQSKLQQKALEKEIAELQKLKSI</sequence>
<dbReference type="InterPro" id="IPR008984">
    <property type="entry name" value="SMAD_FHA_dom_sf"/>
</dbReference>
<organism evidence="4 5">
    <name type="scientific">Aphanothece hegewaldii CCALA 016</name>
    <dbReference type="NCBI Taxonomy" id="2107694"/>
    <lineage>
        <taxon>Bacteria</taxon>
        <taxon>Bacillati</taxon>
        <taxon>Cyanobacteriota</taxon>
        <taxon>Cyanophyceae</taxon>
        <taxon>Oscillatoriophycideae</taxon>
        <taxon>Chroococcales</taxon>
        <taxon>Aphanothecaceae</taxon>
        <taxon>Aphanothece</taxon>
    </lineage>
</organism>
<evidence type="ECO:0000313" key="4">
    <source>
        <dbReference type="EMBL" id="PSF38428.1"/>
    </source>
</evidence>
<feature type="domain" description="FHA" evidence="3">
    <location>
        <begin position="36"/>
        <end position="91"/>
    </location>
</feature>
<proteinExistence type="predicted"/>
<protein>
    <recommendedName>
        <fullName evidence="3">FHA domain-containing protein</fullName>
    </recommendedName>
</protein>
<dbReference type="OrthoDB" id="420888at2"/>
<evidence type="ECO:0000256" key="2">
    <source>
        <dbReference type="SAM" id="Phobius"/>
    </source>
</evidence>
<dbReference type="SMART" id="SM00240">
    <property type="entry name" value="FHA"/>
    <property type="match status" value="1"/>
</dbReference>
<keyword evidence="2" id="KW-0812">Transmembrane</keyword>
<keyword evidence="2" id="KW-0472">Membrane</keyword>
<feature type="transmembrane region" description="Helical" evidence="2">
    <location>
        <begin position="499"/>
        <end position="515"/>
    </location>
</feature>
<keyword evidence="5" id="KW-1185">Reference proteome</keyword>
<feature type="transmembrane region" description="Helical" evidence="2">
    <location>
        <begin position="471"/>
        <end position="490"/>
    </location>
</feature>
<reference evidence="4 5" key="1">
    <citation type="submission" date="2018-03" db="EMBL/GenBank/DDBJ databases">
        <title>The ancient ancestry and fast evolution of plastids.</title>
        <authorList>
            <person name="Moore K.R."/>
            <person name="Magnabosco C."/>
            <person name="Momper L."/>
            <person name="Gold D.A."/>
            <person name="Bosak T."/>
            <person name="Fournier G.P."/>
        </authorList>
    </citation>
    <scope>NUCLEOTIDE SEQUENCE [LARGE SCALE GENOMIC DNA]</scope>
    <source>
        <strain evidence="4 5">CCALA 016</strain>
    </source>
</reference>
<comment type="caution">
    <text evidence="4">The sequence shown here is derived from an EMBL/GenBank/DDBJ whole genome shotgun (WGS) entry which is preliminary data.</text>
</comment>
<dbReference type="SUPFAM" id="SSF49879">
    <property type="entry name" value="SMAD/FHA domain"/>
    <property type="match status" value="1"/>
</dbReference>
<dbReference type="Proteomes" id="UP000239001">
    <property type="component" value="Unassembled WGS sequence"/>
</dbReference>
<dbReference type="Gene3D" id="2.60.200.20">
    <property type="match status" value="1"/>
</dbReference>
<feature type="coiled-coil region" evidence="1">
    <location>
        <begin position="543"/>
        <end position="613"/>
    </location>
</feature>
<gene>
    <name evidence="4" type="ORF">C7H19_05435</name>
</gene>
<evidence type="ECO:0000256" key="1">
    <source>
        <dbReference type="SAM" id="Coils"/>
    </source>
</evidence>
<keyword evidence="1" id="KW-0175">Coiled coil</keyword>
<dbReference type="CDD" id="cd00060">
    <property type="entry name" value="FHA"/>
    <property type="match status" value="1"/>
</dbReference>
<name>A0A2T1M159_9CHRO</name>
<evidence type="ECO:0000313" key="5">
    <source>
        <dbReference type="Proteomes" id="UP000239001"/>
    </source>
</evidence>
<dbReference type="AlphaFoldDB" id="A0A2T1M159"/>
<evidence type="ECO:0000259" key="3">
    <source>
        <dbReference type="PROSITE" id="PS50006"/>
    </source>
</evidence>
<dbReference type="InterPro" id="IPR000253">
    <property type="entry name" value="FHA_dom"/>
</dbReference>
<dbReference type="EMBL" id="PXOH01000004">
    <property type="protein sequence ID" value="PSF38428.1"/>
    <property type="molecule type" value="Genomic_DNA"/>
</dbReference>
<keyword evidence="2" id="KW-1133">Transmembrane helix</keyword>
<dbReference type="Pfam" id="PF00498">
    <property type="entry name" value="FHA"/>
    <property type="match status" value="1"/>
</dbReference>